<dbReference type="EMBL" id="JAUSUR010000005">
    <property type="protein sequence ID" value="MDQ0361896.1"/>
    <property type="molecule type" value="Genomic_DNA"/>
</dbReference>
<feature type="domain" description="CP-type G" evidence="12">
    <location>
        <begin position="62"/>
        <end position="219"/>
    </location>
</feature>
<evidence type="ECO:0000256" key="6">
    <source>
        <dbReference type="ARBA" id="ARBA00022801"/>
    </source>
</evidence>
<reference evidence="13 14" key="1">
    <citation type="submission" date="2023-07" db="EMBL/GenBank/DDBJ databases">
        <title>Genomic Encyclopedia of Type Strains, Phase IV (KMG-IV): sequencing the most valuable type-strain genomes for metagenomic binning, comparative biology and taxonomic classification.</title>
        <authorList>
            <person name="Goeker M."/>
        </authorList>
    </citation>
    <scope>NUCLEOTIDE SEQUENCE [LARGE SCALE GENOMIC DNA]</scope>
    <source>
        <strain evidence="13 14">DSM 16784</strain>
    </source>
</reference>
<comment type="caution">
    <text evidence="13">The sequence shown here is derived from an EMBL/GenBank/DDBJ whole genome shotgun (WGS) entry which is preliminary data.</text>
</comment>
<evidence type="ECO:0000256" key="1">
    <source>
        <dbReference type="ARBA" id="ARBA00022490"/>
    </source>
</evidence>
<dbReference type="EC" id="3.6.1.-" evidence="10"/>
<comment type="subcellular location">
    <subcellularLocation>
        <location evidence="10">Cytoplasm</location>
    </subcellularLocation>
</comment>
<dbReference type="InterPro" id="IPR012340">
    <property type="entry name" value="NA-bd_OB-fold"/>
</dbReference>
<feature type="binding site" evidence="10">
    <location>
        <position position="256"/>
    </location>
    <ligand>
        <name>Zn(2+)</name>
        <dbReference type="ChEBI" id="CHEBI:29105"/>
    </ligand>
</feature>
<evidence type="ECO:0000313" key="13">
    <source>
        <dbReference type="EMBL" id="MDQ0361896.1"/>
    </source>
</evidence>
<evidence type="ECO:0000313" key="14">
    <source>
        <dbReference type="Proteomes" id="UP001230220"/>
    </source>
</evidence>
<dbReference type="SUPFAM" id="SSF50249">
    <property type="entry name" value="Nucleic acid-binding proteins"/>
    <property type="match status" value="1"/>
</dbReference>
<keyword evidence="1 10" id="KW-0963">Cytoplasm</keyword>
<dbReference type="HAMAP" id="MF_01820">
    <property type="entry name" value="GTPase_RsgA"/>
    <property type="match status" value="1"/>
</dbReference>
<dbReference type="GO" id="GO:0016787">
    <property type="term" value="F:hydrolase activity"/>
    <property type="evidence" value="ECO:0007669"/>
    <property type="project" value="UniProtKB-KW"/>
</dbReference>
<comment type="cofactor">
    <cofactor evidence="10">
        <name>Zn(2+)</name>
        <dbReference type="ChEBI" id="CHEBI:29105"/>
    </cofactor>
    <text evidence="10">Binds 1 zinc ion per subunit.</text>
</comment>
<dbReference type="Pfam" id="PF16745">
    <property type="entry name" value="RsgA_N"/>
    <property type="match status" value="1"/>
</dbReference>
<feature type="binding site" evidence="10">
    <location>
        <position position="243"/>
    </location>
    <ligand>
        <name>Zn(2+)</name>
        <dbReference type="ChEBI" id="CHEBI:29105"/>
    </ligand>
</feature>
<keyword evidence="14" id="KW-1185">Reference proteome</keyword>
<dbReference type="Gene3D" id="1.10.40.50">
    <property type="entry name" value="Probable gtpase engc, domain 3"/>
    <property type="match status" value="1"/>
</dbReference>
<evidence type="ECO:0000259" key="12">
    <source>
        <dbReference type="PROSITE" id="PS51721"/>
    </source>
</evidence>
<dbReference type="Proteomes" id="UP001230220">
    <property type="component" value="Unassembled WGS sequence"/>
</dbReference>
<dbReference type="InterPro" id="IPR031944">
    <property type="entry name" value="RsgA_N"/>
</dbReference>
<dbReference type="Pfam" id="PF03193">
    <property type="entry name" value="RsgA_GTPase"/>
    <property type="match status" value="1"/>
</dbReference>
<name>A0ABU0E592_9FIRM</name>
<evidence type="ECO:0000256" key="3">
    <source>
        <dbReference type="ARBA" id="ARBA00022723"/>
    </source>
</evidence>
<accession>A0ABU0E592</accession>
<organism evidence="13 14">
    <name type="scientific">Breznakia pachnodae</name>
    <dbReference type="NCBI Taxonomy" id="265178"/>
    <lineage>
        <taxon>Bacteria</taxon>
        <taxon>Bacillati</taxon>
        <taxon>Bacillota</taxon>
        <taxon>Erysipelotrichia</taxon>
        <taxon>Erysipelotrichales</taxon>
        <taxon>Erysipelotrichaceae</taxon>
        <taxon>Breznakia</taxon>
    </lineage>
</organism>
<evidence type="ECO:0000256" key="2">
    <source>
        <dbReference type="ARBA" id="ARBA00022517"/>
    </source>
</evidence>
<comment type="similarity">
    <text evidence="10">Belongs to the TRAFAC class YlqF/YawG GTPase family. RsgA subfamily.</text>
</comment>
<comment type="function">
    <text evidence="10">One of several proteins that assist in the late maturation steps of the functional core of the 30S ribosomal subunit. Helps release RbfA from mature subunits. May play a role in the assembly of ribosomal proteins into the subunit. Circularly permuted GTPase that catalyzes slow GTP hydrolysis, GTPase activity is stimulated by the 30S ribosomal subunit.</text>
</comment>
<evidence type="ECO:0000256" key="4">
    <source>
        <dbReference type="ARBA" id="ARBA00022730"/>
    </source>
</evidence>
<dbReference type="SUPFAM" id="SSF52540">
    <property type="entry name" value="P-loop containing nucleoside triphosphate hydrolases"/>
    <property type="match status" value="1"/>
</dbReference>
<keyword evidence="2 10" id="KW-0690">Ribosome biogenesis</keyword>
<feature type="binding site" evidence="10">
    <location>
        <position position="250"/>
    </location>
    <ligand>
        <name>Zn(2+)</name>
        <dbReference type="ChEBI" id="CHEBI:29105"/>
    </ligand>
</feature>
<sequence>MRRKGTIIRIISNQYQLYADGEIYDAIAMGKLRKGQSPIVGDIIDFEEFEDKYGIQKIYPRKNELVRPLIANVDQAIIVMSAKDPDFSTVLIDRLIFLISYAGITPLLCVTKMDLVPDKNDEIYQYIEDYKKSGYEVVTTGKDFDTKEIENLFTGKISVLTGQSGAGKSSLLNRIDDQLQIKTQEISKALGRGKHTTRHTELFYINGGWIADTPGFSSLDFESLDVLTLAHSIEDFKPYTGLCKFNDCVHINEPKCAVIEAVERKEIVDYRYRHYLEVVKMIKETKK</sequence>
<dbReference type="Gene3D" id="3.40.50.300">
    <property type="entry name" value="P-loop containing nucleotide triphosphate hydrolases"/>
    <property type="match status" value="1"/>
</dbReference>
<comment type="subunit">
    <text evidence="10">Monomer. Associates with 30S ribosomal subunit, binds 16S rRNA.</text>
</comment>
<keyword evidence="8 10" id="KW-0694">RNA-binding</keyword>
<keyword evidence="5 10" id="KW-0547">Nucleotide-binding</keyword>
<feature type="binding site" evidence="10">
    <location>
        <begin position="162"/>
        <end position="170"/>
    </location>
    <ligand>
        <name>GTP</name>
        <dbReference type="ChEBI" id="CHEBI:37565"/>
    </ligand>
</feature>
<keyword evidence="7 10" id="KW-0862">Zinc</keyword>
<feature type="domain" description="EngC GTPase" evidence="11">
    <location>
        <begin position="71"/>
        <end position="217"/>
    </location>
</feature>
<dbReference type="InterPro" id="IPR010914">
    <property type="entry name" value="RsgA_GTPase_dom"/>
</dbReference>
<dbReference type="InterPro" id="IPR027417">
    <property type="entry name" value="P-loop_NTPase"/>
</dbReference>
<feature type="binding site" evidence="10">
    <location>
        <position position="248"/>
    </location>
    <ligand>
        <name>Zn(2+)</name>
        <dbReference type="ChEBI" id="CHEBI:29105"/>
    </ligand>
</feature>
<keyword evidence="6 10" id="KW-0378">Hydrolase</keyword>
<dbReference type="PANTHER" id="PTHR32120">
    <property type="entry name" value="SMALL RIBOSOMAL SUBUNIT BIOGENESIS GTPASE RSGA"/>
    <property type="match status" value="1"/>
</dbReference>
<dbReference type="RefSeq" id="WP_307409019.1">
    <property type="nucleotide sequence ID" value="NZ_JAUSUR010000005.1"/>
</dbReference>
<dbReference type="NCBIfam" id="TIGR00157">
    <property type="entry name" value="ribosome small subunit-dependent GTPase A"/>
    <property type="match status" value="1"/>
</dbReference>
<evidence type="ECO:0000256" key="10">
    <source>
        <dbReference type="HAMAP-Rule" id="MF_01820"/>
    </source>
</evidence>
<keyword evidence="9 10" id="KW-0342">GTP-binding</keyword>
<evidence type="ECO:0000256" key="8">
    <source>
        <dbReference type="ARBA" id="ARBA00022884"/>
    </source>
</evidence>
<keyword evidence="3 10" id="KW-0479">Metal-binding</keyword>
<evidence type="ECO:0000256" key="5">
    <source>
        <dbReference type="ARBA" id="ARBA00022741"/>
    </source>
</evidence>
<evidence type="ECO:0000256" key="9">
    <source>
        <dbReference type="ARBA" id="ARBA00023134"/>
    </source>
</evidence>
<dbReference type="PROSITE" id="PS51721">
    <property type="entry name" value="G_CP"/>
    <property type="match status" value="1"/>
</dbReference>
<proteinExistence type="inferred from homology"/>
<dbReference type="PROSITE" id="PS50936">
    <property type="entry name" value="ENGC_GTPASE"/>
    <property type="match status" value="1"/>
</dbReference>
<gene>
    <name evidence="10" type="primary">rsgA</name>
    <name evidence="13" type="ORF">J2S15_002649</name>
</gene>
<keyword evidence="4 10" id="KW-0699">rRNA-binding</keyword>
<dbReference type="InterPro" id="IPR030378">
    <property type="entry name" value="G_CP_dom"/>
</dbReference>
<evidence type="ECO:0000256" key="7">
    <source>
        <dbReference type="ARBA" id="ARBA00022833"/>
    </source>
</evidence>
<dbReference type="CDD" id="cd01854">
    <property type="entry name" value="YjeQ_EngC"/>
    <property type="match status" value="1"/>
</dbReference>
<feature type="binding site" evidence="10">
    <location>
        <begin position="111"/>
        <end position="114"/>
    </location>
    <ligand>
        <name>GTP</name>
        <dbReference type="ChEBI" id="CHEBI:37565"/>
    </ligand>
</feature>
<dbReference type="InterPro" id="IPR004881">
    <property type="entry name" value="Ribosome_biogen_GTPase_RsgA"/>
</dbReference>
<evidence type="ECO:0000259" key="11">
    <source>
        <dbReference type="PROSITE" id="PS50936"/>
    </source>
</evidence>
<dbReference type="Gene3D" id="2.40.50.140">
    <property type="entry name" value="Nucleic acid-binding proteins"/>
    <property type="match status" value="1"/>
</dbReference>
<protein>
    <recommendedName>
        <fullName evidence="10">Small ribosomal subunit biogenesis GTPase RsgA</fullName>
        <ecNumber evidence="10">3.6.1.-</ecNumber>
    </recommendedName>
</protein>
<dbReference type="PANTHER" id="PTHR32120:SF11">
    <property type="entry name" value="SMALL RIBOSOMAL SUBUNIT BIOGENESIS GTPASE RSGA 1, MITOCHONDRIAL-RELATED"/>
    <property type="match status" value="1"/>
</dbReference>